<name>A0A507EUR1_9FUNG</name>
<protein>
    <recommendedName>
        <fullName evidence="6">Pre-rRNA-processing protein TSR2</fullName>
    </recommendedName>
</protein>
<keyword evidence="2" id="KW-0698">rRNA processing</keyword>
<gene>
    <name evidence="4" type="ORF">CcCBS67573_g07458</name>
</gene>
<evidence type="ECO:0008006" key="6">
    <source>
        <dbReference type="Google" id="ProtNLM"/>
    </source>
</evidence>
<dbReference type="InterPro" id="IPR019398">
    <property type="entry name" value="Pre-rRNA_process_TSR2"/>
</dbReference>
<dbReference type="GO" id="GO:0042393">
    <property type="term" value="F:histone binding"/>
    <property type="evidence" value="ECO:0007669"/>
    <property type="project" value="InterPro"/>
</dbReference>
<evidence type="ECO:0000313" key="4">
    <source>
        <dbReference type="EMBL" id="TPX67602.1"/>
    </source>
</evidence>
<dbReference type="PANTHER" id="PTHR21250">
    <property type="entry name" value="PRE-RRNA-PROCESSING PROTEIN TSR2 HOMOLOG"/>
    <property type="match status" value="1"/>
</dbReference>
<feature type="region of interest" description="Disordered" evidence="3">
    <location>
        <begin position="122"/>
        <end position="192"/>
    </location>
</feature>
<keyword evidence="5" id="KW-1185">Reference proteome</keyword>
<proteinExistence type="inferred from homology"/>
<feature type="compositionally biased region" description="Acidic residues" evidence="3">
    <location>
        <begin position="122"/>
        <end position="153"/>
    </location>
</feature>
<comment type="similarity">
    <text evidence="1">Belongs to the TSR2 family.</text>
</comment>
<feature type="compositionally biased region" description="Acidic residues" evidence="3">
    <location>
        <begin position="511"/>
        <end position="525"/>
    </location>
</feature>
<feature type="region of interest" description="Disordered" evidence="3">
    <location>
        <begin position="214"/>
        <end position="327"/>
    </location>
</feature>
<evidence type="ECO:0000313" key="5">
    <source>
        <dbReference type="Proteomes" id="UP000320333"/>
    </source>
</evidence>
<evidence type="ECO:0000256" key="1">
    <source>
        <dbReference type="ARBA" id="ARBA00006524"/>
    </source>
</evidence>
<evidence type="ECO:0000256" key="3">
    <source>
        <dbReference type="SAM" id="MobiDB-lite"/>
    </source>
</evidence>
<feature type="compositionally biased region" description="Polar residues" evidence="3">
    <location>
        <begin position="251"/>
        <end position="269"/>
    </location>
</feature>
<feature type="compositionally biased region" description="Polar residues" evidence="3">
    <location>
        <begin position="45"/>
        <end position="55"/>
    </location>
</feature>
<feature type="region of interest" description="Disordered" evidence="3">
    <location>
        <begin position="505"/>
        <end position="574"/>
    </location>
</feature>
<dbReference type="GO" id="GO:0006364">
    <property type="term" value="P:rRNA processing"/>
    <property type="evidence" value="ECO:0007669"/>
    <property type="project" value="UniProtKB-KW"/>
</dbReference>
<dbReference type="GO" id="GO:0046982">
    <property type="term" value="F:protein heterodimerization activity"/>
    <property type="evidence" value="ECO:0007669"/>
    <property type="project" value="InterPro"/>
</dbReference>
<feature type="compositionally biased region" description="Low complexity" evidence="3">
    <location>
        <begin position="232"/>
        <end position="245"/>
    </location>
</feature>
<dbReference type="OrthoDB" id="2420608at2759"/>
<reference evidence="4 5" key="1">
    <citation type="journal article" date="2019" name="Sci. Rep.">
        <title>Comparative genomics of chytrid fungi reveal insights into the obligate biotrophic and pathogenic lifestyle of Synchytrium endobioticum.</title>
        <authorList>
            <person name="van de Vossenberg B.T.L.H."/>
            <person name="Warris S."/>
            <person name="Nguyen H.D.T."/>
            <person name="van Gent-Pelzer M.P.E."/>
            <person name="Joly D.L."/>
            <person name="van de Geest H.C."/>
            <person name="Bonants P.J.M."/>
            <person name="Smith D.S."/>
            <person name="Levesque C.A."/>
            <person name="van der Lee T.A.J."/>
        </authorList>
    </citation>
    <scope>NUCLEOTIDE SEQUENCE [LARGE SCALE GENOMIC DNA]</scope>
    <source>
        <strain evidence="4 5">CBS 675.73</strain>
    </source>
</reference>
<dbReference type="EMBL" id="QEAP01000391">
    <property type="protein sequence ID" value="TPX67602.1"/>
    <property type="molecule type" value="Genomic_DNA"/>
</dbReference>
<dbReference type="InterPro" id="IPR009072">
    <property type="entry name" value="Histone-fold"/>
</dbReference>
<comment type="caution">
    <text evidence="4">The sequence shown here is derived from an EMBL/GenBank/DDBJ whole genome shotgun (WGS) entry which is preliminary data.</text>
</comment>
<evidence type="ECO:0000256" key="2">
    <source>
        <dbReference type="ARBA" id="ARBA00022552"/>
    </source>
</evidence>
<sequence length="574" mass="61707">MGTSDKRPTNVSTCTTPTTTAAKKGACGIGLNKNSSSSHGKKPISESTGIAASTAKSEKDVKMLREQAEARLMNTWSSIFEKYGRDLSAESDEIDVRTGEIVVDNGFHRNCKYVPFGRALYDADDADEDEDDDEEEEEEDEEYDEDEIENDENCESRAAAAAAPGATDATAKTAGKLIENGDHSERAGSANMLSAISKRKNLMTSHAPISFEELGIPQTPSQGSFQKLGVKTASATTPTPISTAAFKKSMKTPSVKSTTKSLTECSTPPHQEPRTPNGPSKNAANEPVSDSFEASQNQTPDFQPSIPSSAVSAPKVDCTPSGVGDTRKDLGMLTAVRKCVSTKKPAPRNRLGSSVIGKLQKKSKDAVTLMSSPLGKHSFVVIENPQHLALFNESIHYVFLRWTALQLAIEHGMGGSQTLSKVSLLGTYITDFFGSQGVRIDSYDLEDNLISYFEESFQAQLEDGSALQVSQLLVALFRELGDGRLDTFERCKTAALNATANTGASVRVRDDDESSDGDSDSDSGDESVGAFPSGMQESEGGMEVEMAAEPVVKQGPVFDEDGFEVVQQKGRRRR</sequence>
<dbReference type="Pfam" id="PF10384">
    <property type="entry name" value="Scm3"/>
    <property type="match status" value="1"/>
</dbReference>
<dbReference type="Pfam" id="PF10273">
    <property type="entry name" value="WGG"/>
    <property type="match status" value="1"/>
</dbReference>
<dbReference type="InterPro" id="IPR018465">
    <property type="entry name" value="Scm3/HJURP"/>
</dbReference>
<accession>A0A507EUR1</accession>
<dbReference type="AlphaFoldDB" id="A0A507EUR1"/>
<dbReference type="Proteomes" id="UP000320333">
    <property type="component" value="Unassembled WGS sequence"/>
</dbReference>
<dbReference type="Gene3D" id="1.10.20.10">
    <property type="entry name" value="Histone, subunit A"/>
    <property type="match status" value="1"/>
</dbReference>
<feature type="compositionally biased region" description="Low complexity" evidence="3">
    <location>
        <begin position="158"/>
        <end position="174"/>
    </location>
</feature>
<dbReference type="STRING" id="246404.A0A507EUR1"/>
<dbReference type="GO" id="GO:0005634">
    <property type="term" value="C:nucleus"/>
    <property type="evidence" value="ECO:0007669"/>
    <property type="project" value="InterPro"/>
</dbReference>
<feature type="region of interest" description="Disordered" evidence="3">
    <location>
        <begin position="25"/>
        <end position="59"/>
    </location>
</feature>
<feature type="compositionally biased region" description="Polar residues" evidence="3">
    <location>
        <begin position="292"/>
        <end position="311"/>
    </location>
</feature>
<organism evidence="4 5">
    <name type="scientific">Chytriomyces confervae</name>
    <dbReference type="NCBI Taxonomy" id="246404"/>
    <lineage>
        <taxon>Eukaryota</taxon>
        <taxon>Fungi</taxon>
        <taxon>Fungi incertae sedis</taxon>
        <taxon>Chytridiomycota</taxon>
        <taxon>Chytridiomycota incertae sedis</taxon>
        <taxon>Chytridiomycetes</taxon>
        <taxon>Chytridiales</taxon>
        <taxon>Chytriomycetaceae</taxon>
        <taxon>Chytriomyces</taxon>
    </lineage>
</organism>